<dbReference type="Gene3D" id="3.50.70.10">
    <property type="match status" value="1"/>
</dbReference>
<dbReference type="InterPro" id="IPR016088">
    <property type="entry name" value="Chalcone_isomerase_3-sand"/>
</dbReference>
<evidence type="ECO:0000256" key="1">
    <source>
        <dbReference type="SAM" id="SignalP"/>
    </source>
</evidence>
<feature type="signal peptide" evidence="1">
    <location>
        <begin position="1"/>
        <end position="26"/>
    </location>
</feature>
<dbReference type="AlphaFoldDB" id="F8LDX1"/>
<sequence length="204" mass="23145">MNYCRLATYGFTTLIGAFILINSANAAITDKSTGESFPDTETVKFNEKNHRLEATGVSTRKKFFVKVYSVAHYMEDPQKGEGNAAFDAILNSDKPKQLFLKWVRSVSGKKVQDGYKESFDKVANREQRRDLQVDIDKYMSFFSRGVSEGDTHQLSWLPDGTIEVVINGNQVGIISNRDFAKTLWSIWFGPKSVVNRNDLISRIR</sequence>
<accession>F8LDX1</accession>
<name>F8LDX1_9BACT</name>
<protein>
    <recommendedName>
        <fullName evidence="2">Chalcone isomerase domain-containing protein</fullName>
    </recommendedName>
</protein>
<dbReference type="EMBL" id="FR872655">
    <property type="protein sequence ID" value="CCB91685.1"/>
    <property type="molecule type" value="Genomic_DNA"/>
</dbReference>
<dbReference type="Pfam" id="PF16036">
    <property type="entry name" value="Chalcone_3"/>
    <property type="match status" value="1"/>
</dbReference>
<feature type="domain" description="Chalcone isomerase" evidence="2">
    <location>
        <begin position="41"/>
        <end position="193"/>
    </location>
</feature>
<dbReference type="InterPro" id="IPR036298">
    <property type="entry name" value="Chalcone_isomerase_sf"/>
</dbReference>
<keyword evidence="1" id="KW-0732">Signal</keyword>
<gene>
    <name evidence="3" type="ORF">WCH_BX12060</name>
</gene>
<proteinExistence type="predicted"/>
<dbReference type="PANTHER" id="PTHR47698">
    <property type="entry name" value="FATTY-ACID-BINDING PROTEIN 3, CHLOROPLASTIC"/>
    <property type="match status" value="1"/>
</dbReference>
<feature type="chain" id="PRO_5003379399" description="Chalcone isomerase domain-containing protein" evidence="1">
    <location>
        <begin position="27"/>
        <end position="204"/>
    </location>
</feature>
<dbReference type="SUPFAM" id="SSF54626">
    <property type="entry name" value="Chalcone isomerase"/>
    <property type="match status" value="1"/>
</dbReference>
<dbReference type="PANTHER" id="PTHR47698:SF2">
    <property type="entry name" value="FATTY-ACID-BINDING PROTEIN 3, CHLOROPLASTIC"/>
    <property type="match status" value="1"/>
</dbReference>
<dbReference type="GO" id="GO:0016872">
    <property type="term" value="F:intramolecular lyase activity"/>
    <property type="evidence" value="ECO:0007669"/>
    <property type="project" value="InterPro"/>
</dbReference>
<evidence type="ECO:0000313" key="3">
    <source>
        <dbReference type="EMBL" id="CCB91685.1"/>
    </source>
</evidence>
<organism evidence="3">
    <name type="scientific">Waddlia chondrophila 2032/99</name>
    <dbReference type="NCBI Taxonomy" id="765953"/>
    <lineage>
        <taxon>Bacteria</taxon>
        <taxon>Pseudomonadati</taxon>
        <taxon>Chlamydiota</taxon>
        <taxon>Chlamydiia</taxon>
        <taxon>Parachlamydiales</taxon>
        <taxon>Waddliaceae</taxon>
        <taxon>Waddlia</taxon>
    </lineage>
</organism>
<evidence type="ECO:0000259" key="2">
    <source>
        <dbReference type="Pfam" id="PF16036"/>
    </source>
</evidence>
<dbReference type="InterPro" id="IPR016087">
    <property type="entry name" value="Chalcone_isomerase"/>
</dbReference>
<reference evidence="3" key="1">
    <citation type="submission" date="2011-05" db="EMBL/GenBank/DDBJ databases">
        <title>Unity in variety -- the pan-genome of the Chlamydiae.</title>
        <authorList>
            <person name="Collingro A."/>
            <person name="Tischler P."/>
            <person name="Weinmaier T."/>
            <person name="Penz T."/>
            <person name="Heinz E."/>
            <person name="Brunham R.C."/>
            <person name="Read T.D."/>
            <person name="Bavoil P.M."/>
            <person name="Sachse K."/>
            <person name="Kahane S."/>
            <person name="Friedman M.G."/>
            <person name="Rattei T."/>
            <person name="Myers G.S.A."/>
            <person name="Horn M."/>
        </authorList>
    </citation>
    <scope>NUCLEOTIDE SEQUENCE</scope>
    <source>
        <strain evidence="3">2032/99</strain>
    </source>
</reference>